<feature type="binding site" evidence="5">
    <location>
        <begin position="57"/>
        <end position="59"/>
    </location>
    <ligand>
        <name>AMP</name>
        <dbReference type="ChEBI" id="CHEBI:456215"/>
    </ligand>
</feature>
<dbReference type="GO" id="GO:0004017">
    <property type="term" value="F:AMP kinase activity"/>
    <property type="evidence" value="ECO:0007669"/>
    <property type="project" value="UniProtKB-UniRule"/>
</dbReference>
<dbReference type="NCBIfam" id="NF011100">
    <property type="entry name" value="PRK14527.1"/>
    <property type="match status" value="1"/>
</dbReference>
<dbReference type="NCBIfam" id="NF011105">
    <property type="entry name" value="PRK14532.1"/>
    <property type="match status" value="1"/>
</dbReference>
<evidence type="ECO:0000256" key="2">
    <source>
        <dbReference type="ARBA" id="ARBA00022727"/>
    </source>
</evidence>
<keyword evidence="2 5" id="KW-0545">Nucleotide biosynthesis</keyword>
<sequence length="192" mass="21429">MKLIIMGPPGAGKGTHATNISQRLGVPWISTGDIFRHHKAAQTDFGKLIASYIDKGEFVPDEVTDRIVCDRLEQADARQGFLLDGYPRNLSQAEVLRKFLSDKSTCLDAALYLEVPPEEVKQRLLHRAVVQGRADDTEEVITHRLEVFFNSTKPLLDFYAQEGSLRQIDGVGEIPEIAARISAVLDEIESKR</sequence>
<dbReference type="GO" id="GO:0005524">
    <property type="term" value="F:ATP binding"/>
    <property type="evidence" value="ECO:0007669"/>
    <property type="project" value="UniProtKB-UniRule"/>
</dbReference>
<dbReference type="SUPFAM" id="SSF52540">
    <property type="entry name" value="P-loop containing nucleoside triphosphate hydrolases"/>
    <property type="match status" value="1"/>
</dbReference>
<dbReference type="GO" id="GO:0005737">
    <property type="term" value="C:cytoplasm"/>
    <property type="evidence" value="ECO:0007669"/>
    <property type="project" value="UniProtKB-SubCell"/>
</dbReference>
<comment type="caution">
    <text evidence="5">Lacks conserved residue(s) required for the propagation of feature annotation.</text>
</comment>
<comment type="function">
    <text evidence="5">Catalyzes the reversible transfer of the terminal phosphate group between ATP and AMP. Plays an important role in cellular energy homeostasis and in adenine nucleotide metabolism.</text>
</comment>
<evidence type="ECO:0000313" key="9">
    <source>
        <dbReference type="Proteomes" id="UP000582487"/>
    </source>
</evidence>
<feature type="binding site" evidence="5">
    <location>
        <begin position="85"/>
        <end position="88"/>
    </location>
    <ligand>
        <name>AMP</name>
        <dbReference type="ChEBI" id="CHEBI:456215"/>
    </ligand>
</feature>
<evidence type="ECO:0000313" key="8">
    <source>
        <dbReference type="EMBL" id="NMW92665.1"/>
    </source>
</evidence>
<dbReference type="PRINTS" id="PR00094">
    <property type="entry name" value="ADENYLTKNASE"/>
</dbReference>
<keyword evidence="5 7" id="KW-0067">ATP-binding</keyword>
<feature type="binding site" evidence="5">
    <location>
        <position position="127"/>
    </location>
    <ligand>
        <name>ATP</name>
        <dbReference type="ChEBI" id="CHEBI:30616"/>
    </ligand>
</feature>
<feature type="binding site" evidence="5">
    <location>
        <position position="133"/>
    </location>
    <ligand>
        <name>AMP</name>
        <dbReference type="ChEBI" id="CHEBI:456215"/>
    </ligand>
</feature>
<evidence type="ECO:0000256" key="5">
    <source>
        <dbReference type="HAMAP-Rule" id="MF_00235"/>
    </source>
</evidence>
<feature type="binding site" evidence="5">
    <location>
        <position position="92"/>
    </location>
    <ligand>
        <name>AMP</name>
        <dbReference type="ChEBI" id="CHEBI:456215"/>
    </ligand>
</feature>
<dbReference type="EC" id="2.7.4.3" evidence="5 7"/>
<keyword evidence="4 5" id="KW-0418">Kinase</keyword>
<feature type="binding site" evidence="5">
    <location>
        <position position="172"/>
    </location>
    <ligand>
        <name>ATP</name>
        <dbReference type="ChEBI" id="CHEBI:30616"/>
    </ligand>
</feature>
<name>A0A2J9KPC9_9ACTO</name>
<feature type="binding site" evidence="5">
    <location>
        <position position="36"/>
    </location>
    <ligand>
        <name>AMP</name>
        <dbReference type="ChEBI" id="CHEBI:456215"/>
    </ligand>
</feature>
<dbReference type="InterPro" id="IPR000850">
    <property type="entry name" value="Adenylat/UMP-CMP_kin"/>
</dbReference>
<dbReference type="PROSITE" id="PS00113">
    <property type="entry name" value="ADENYLATE_KINASE"/>
    <property type="match status" value="1"/>
</dbReference>
<dbReference type="OrthoDB" id="9805030at2"/>
<comment type="caution">
    <text evidence="8">The sequence shown here is derived from an EMBL/GenBank/DDBJ whole genome shotgun (WGS) entry which is preliminary data.</text>
</comment>
<dbReference type="PANTHER" id="PTHR23359">
    <property type="entry name" value="NUCLEOTIDE KINASE"/>
    <property type="match status" value="1"/>
</dbReference>
<evidence type="ECO:0000256" key="1">
    <source>
        <dbReference type="ARBA" id="ARBA00022679"/>
    </source>
</evidence>
<evidence type="ECO:0000256" key="4">
    <source>
        <dbReference type="ARBA" id="ARBA00022777"/>
    </source>
</evidence>
<comment type="subcellular location">
    <subcellularLocation>
        <location evidence="5 7">Cytoplasm</location>
    </subcellularLocation>
</comment>
<dbReference type="Proteomes" id="UP000582487">
    <property type="component" value="Unassembled WGS sequence"/>
</dbReference>
<accession>A0A2J9KPC9</accession>
<gene>
    <name evidence="5" type="primary">adk</name>
    <name evidence="8" type="ORF">HHJ74_02895</name>
</gene>
<dbReference type="CDD" id="cd01428">
    <property type="entry name" value="ADK"/>
    <property type="match status" value="1"/>
</dbReference>
<keyword evidence="3 5" id="KW-0547">Nucleotide-binding</keyword>
<dbReference type="EMBL" id="JABCUV010000002">
    <property type="protein sequence ID" value="NMW92665.1"/>
    <property type="molecule type" value="Genomic_DNA"/>
</dbReference>
<comment type="similarity">
    <text evidence="5 6">Belongs to the adenylate kinase family.</text>
</comment>
<dbReference type="AlphaFoldDB" id="A0A2J9KPC9"/>
<feature type="region of interest" description="NMP" evidence="5">
    <location>
        <begin position="30"/>
        <end position="59"/>
    </location>
</feature>
<feature type="binding site" evidence="5">
    <location>
        <position position="144"/>
    </location>
    <ligand>
        <name>AMP</name>
        <dbReference type="ChEBI" id="CHEBI:456215"/>
    </ligand>
</feature>
<keyword evidence="1 5" id="KW-0808">Transferase</keyword>
<protein>
    <recommendedName>
        <fullName evidence="5 7">Adenylate kinase</fullName>
        <shortName evidence="5">AK</shortName>
        <ecNumber evidence="5 7">2.7.4.3</ecNumber>
    </recommendedName>
    <alternativeName>
        <fullName evidence="5">ATP-AMP transphosphorylase</fullName>
    </alternativeName>
    <alternativeName>
        <fullName evidence="5">ATP:AMP phosphotransferase</fullName>
    </alternativeName>
    <alternativeName>
        <fullName evidence="5">Adenylate monophosphate kinase</fullName>
    </alternativeName>
</protein>
<reference evidence="8 9" key="1">
    <citation type="submission" date="2020-04" db="EMBL/GenBank/DDBJ databases">
        <title>Antimicrobial susceptibility and clonality of vaginal-derived multi-drug resistant Mobiluncus isolates in China.</title>
        <authorList>
            <person name="Zhang X."/>
        </authorList>
    </citation>
    <scope>NUCLEOTIDE SEQUENCE [LARGE SCALE GENOMIC DNA]</scope>
    <source>
        <strain evidence="8 9">7</strain>
    </source>
</reference>
<evidence type="ECO:0000256" key="6">
    <source>
        <dbReference type="RuleBase" id="RU003330"/>
    </source>
</evidence>
<comment type="catalytic activity">
    <reaction evidence="5 7">
        <text>AMP + ATP = 2 ADP</text>
        <dbReference type="Rhea" id="RHEA:12973"/>
        <dbReference type="ChEBI" id="CHEBI:30616"/>
        <dbReference type="ChEBI" id="CHEBI:456215"/>
        <dbReference type="ChEBI" id="CHEBI:456216"/>
        <dbReference type="EC" id="2.7.4.3"/>
    </reaction>
</comment>
<dbReference type="UniPathway" id="UPA00588">
    <property type="reaction ID" value="UER00649"/>
</dbReference>
<dbReference type="GO" id="GO:0044209">
    <property type="term" value="P:AMP salvage"/>
    <property type="evidence" value="ECO:0007669"/>
    <property type="project" value="UniProtKB-UniRule"/>
</dbReference>
<evidence type="ECO:0000256" key="3">
    <source>
        <dbReference type="ARBA" id="ARBA00022741"/>
    </source>
</evidence>
<dbReference type="HAMAP" id="MF_00235">
    <property type="entry name" value="Adenylate_kinase_Adk"/>
    <property type="match status" value="1"/>
</dbReference>
<keyword evidence="5" id="KW-0963">Cytoplasm</keyword>
<proteinExistence type="inferred from homology"/>
<comment type="pathway">
    <text evidence="5">Purine metabolism; AMP biosynthesis via salvage pathway; AMP from ADP: step 1/1.</text>
</comment>
<feature type="binding site" evidence="5">
    <location>
        <position position="31"/>
    </location>
    <ligand>
        <name>AMP</name>
        <dbReference type="ChEBI" id="CHEBI:456215"/>
    </ligand>
</feature>
<dbReference type="InterPro" id="IPR027417">
    <property type="entry name" value="P-loop_NTPase"/>
</dbReference>
<dbReference type="Gene3D" id="3.40.50.300">
    <property type="entry name" value="P-loop containing nucleotide triphosphate hydrolases"/>
    <property type="match status" value="1"/>
</dbReference>
<feature type="binding site" evidence="5">
    <location>
        <begin position="10"/>
        <end position="15"/>
    </location>
    <ligand>
        <name>ATP</name>
        <dbReference type="ChEBI" id="CHEBI:30616"/>
    </ligand>
</feature>
<dbReference type="Pfam" id="PF00406">
    <property type="entry name" value="ADK"/>
    <property type="match status" value="1"/>
</dbReference>
<dbReference type="NCBIfam" id="NF001381">
    <property type="entry name" value="PRK00279.1-3"/>
    <property type="match status" value="1"/>
</dbReference>
<dbReference type="RefSeq" id="WP_004013129.1">
    <property type="nucleotide sequence ID" value="NZ_CAMPUA010000003.1"/>
</dbReference>
<organism evidence="8 9">
    <name type="scientific">Mobiluncus mulieris</name>
    <dbReference type="NCBI Taxonomy" id="2052"/>
    <lineage>
        <taxon>Bacteria</taxon>
        <taxon>Bacillati</taxon>
        <taxon>Actinomycetota</taxon>
        <taxon>Actinomycetes</taxon>
        <taxon>Actinomycetales</taxon>
        <taxon>Actinomycetaceae</taxon>
        <taxon>Mobiluncus</taxon>
    </lineage>
</organism>
<dbReference type="InterPro" id="IPR033690">
    <property type="entry name" value="Adenylat_kinase_CS"/>
</dbReference>
<evidence type="ECO:0000256" key="7">
    <source>
        <dbReference type="RuleBase" id="RU003331"/>
    </source>
</evidence>
<comment type="domain">
    <text evidence="5">Consists of three domains, a large central CORE domain and two small peripheral domains, NMPbind and LID, which undergo movements during catalysis. The LID domain closes over the site of phosphoryl transfer upon ATP binding. Assembling and dissambling the active center during each catalytic cycle provides an effective means to prevent ATP hydrolysis.</text>
</comment>
<comment type="subunit">
    <text evidence="5 7">Monomer.</text>
</comment>